<evidence type="ECO:0000313" key="4">
    <source>
        <dbReference type="EMBL" id="RDK84343.1"/>
    </source>
</evidence>
<feature type="domain" description="MAM" evidence="3">
    <location>
        <begin position="284"/>
        <end position="472"/>
    </location>
</feature>
<evidence type="ECO:0000256" key="1">
    <source>
        <dbReference type="SAM" id="MobiDB-lite"/>
    </source>
</evidence>
<dbReference type="InterPro" id="IPR000998">
    <property type="entry name" value="MAM_dom"/>
</dbReference>
<dbReference type="CDD" id="cd06263">
    <property type="entry name" value="MAM"/>
    <property type="match status" value="1"/>
</dbReference>
<dbReference type="AlphaFoldDB" id="A0A370Q7M4"/>
<dbReference type="SMART" id="SM00137">
    <property type="entry name" value="MAM"/>
    <property type="match status" value="1"/>
</dbReference>
<dbReference type="Gene3D" id="2.60.120.200">
    <property type="match status" value="1"/>
</dbReference>
<dbReference type="Pfam" id="PF00629">
    <property type="entry name" value="MAM"/>
    <property type="match status" value="1"/>
</dbReference>
<dbReference type="GO" id="GO:0004553">
    <property type="term" value="F:hydrolase activity, hydrolyzing O-glycosyl compounds"/>
    <property type="evidence" value="ECO:0007669"/>
    <property type="project" value="UniProtKB-ARBA"/>
</dbReference>
<evidence type="ECO:0000259" key="3">
    <source>
        <dbReference type="PROSITE" id="PS50060"/>
    </source>
</evidence>
<feature type="region of interest" description="Disordered" evidence="1">
    <location>
        <begin position="325"/>
        <end position="347"/>
    </location>
</feature>
<organism evidence="4 5">
    <name type="scientific">Marinirhabdus gelatinilytica</name>
    <dbReference type="NCBI Taxonomy" id="1703343"/>
    <lineage>
        <taxon>Bacteria</taxon>
        <taxon>Pseudomonadati</taxon>
        <taxon>Bacteroidota</taxon>
        <taxon>Flavobacteriia</taxon>
        <taxon>Flavobacteriales</taxon>
        <taxon>Flavobacteriaceae</taxon>
    </lineage>
</organism>
<feature type="chain" id="PRO_5016819943" evidence="2">
    <location>
        <begin position="28"/>
        <end position="565"/>
    </location>
</feature>
<keyword evidence="2" id="KW-0732">Signal</keyword>
<dbReference type="RefSeq" id="WP_115124500.1">
    <property type="nucleotide sequence ID" value="NZ_QRAO01000005.1"/>
</dbReference>
<feature type="non-terminal residue" evidence="4">
    <location>
        <position position="565"/>
    </location>
</feature>
<dbReference type="PROSITE" id="PS50060">
    <property type="entry name" value="MAM_2"/>
    <property type="match status" value="1"/>
</dbReference>
<protein>
    <submittedName>
        <fullName evidence="4">Putative Ntn-hydrolase superfamily protein</fullName>
    </submittedName>
</protein>
<dbReference type="Gene3D" id="3.60.20.10">
    <property type="entry name" value="Glutamine Phosphoribosylpyrophosphate, subunit 1, domain 1"/>
    <property type="match status" value="1"/>
</dbReference>
<dbReference type="InterPro" id="IPR013320">
    <property type="entry name" value="ConA-like_dom_sf"/>
</dbReference>
<name>A0A370Q7M4_9FLAO</name>
<dbReference type="SUPFAM" id="SSF49899">
    <property type="entry name" value="Concanavalin A-like lectins/glucanases"/>
    <property type="match status" value="1"/>
</dbReference>
<dbReference type="PANTHER" id="PTHR23282:SF101">
    <property type="entry name" value="MAM DOMAIN-CONTAINING PROTEIN"/>
    <property type="match status" value="1"/>
</dbReference>
<dbReference type="EMBL" id="QRAO01000005">
    <property type="protein sequence ID" value="RDK84343.1"/>
    <property type="molecule type" value="Genomic_DNA"/>
</dbReference>
<keyword evidence="5" id="KW-1185">Reference proteome</keyword>
<dbReference type="Pfam" id="PF06267">
    <property type="entry name" value="DUF1028"/>
    <property type="match status" value="1"/>
</dbReference>
<evidence type="ECO:0000256" key="2">
    <source>
        <dbReference type="SAM" id="SignalP"/>
    </source>
</evidence>
<dbReference type="OrthoDB" id="9790012at2"/>
<dbReference type="InterPro" id="IPR051560">
    <property type="entry name" value="MAM_domain-containing"/>
</dbReference>
<comment type="caution">
    <text evidence="4">The sequence shown here is derived from an EMBL/GenBank/DDBJ whole genome shotgun (WGS) entry which is preliminary data.</text>
</comment>
<accession>A0A370Q7M4</accession>
<feature type="compositionally biased region" description="Low complexity" evidence="1">
    <location>
        <begin position="334"/>
        <end position="345"/>
    </location>
</feature>
<dbReference type="Proteomes" id="UP000255317">
    <property type="component" value="Unassembled WGS sequence"/>
</dbReference>
<gene>
    <name evidence="4" type="ORF">C8D94_105189</name>
</gene>
<keyword evidence="4" id="KW-0378">Hydrolase</keyword>
<dbReference type="SUPFAM" id="SSF56235">
    <property type="entry name" value="N-terminal nucleophile aminohydrolases (Ntn hydrolases)"/>
    <property type="match status" value="1"/>
</dbReference>
<dbReference type="PANTHER" id="PTHR23282">
    <property type="entry name" value="APICAL ENDOSOMAL GLYCOPROTEIN PRECURSOR"/>
    <property type="match status" value="1"/>
</dbReference>
<dbReference type="InterPro" id="IPR029055">
    <property type="entry name" value="Ntn_hydrolases_N"/>
</dbReference>
<reference evidence="4 5" key="1">
    <citation type="submission" date="2018-07" db="EMBL/GenBank/DDBJ databases">
        <title>Genomic Encyclopedia of Type Strains, Phase IV (KMG-IV): sequencing the most valuable type-strain genomes for metagenomic binning, comparative biology and taxonomic classification.</title>
        <authorList>
            <person name="Goeker M."/>
        </authorList>
    </citation>
    <scope>NUCLEOTIDE SEQUENCE [LARGE SCALE GENOMIC DNA]</scope>
    <source>
        <strain evidence="4 5">DSM 101478</strain>
    </source>
</reference>
<proteinExistence type="predicted"/>
<feature type="signal peptide" evidence="2">
    <location>
        <begin position="1"/>
        <end position="27"/>
    </location>
</feature>
<dbReference type="GO" id="GO:0005975">
    <property type="term" value="P:carbohydrate metabolic process"/>
    <property type="evidence" value="ECO:0007669"/>
    <property type="project" value="UniProtKB-ARBA"/>
</dbReference>
<evidence type="ECO:0000313" key="5">
    <source>
        <dbReference type="Proteomes" id="UP000255317"/>
    </source>
</evidence>
<dbReference type="GO" id="GO:0016020">
    <property type="term" value="C:membrane"/>
    <property type="evidence" value="ECO:0007669"/>
    <property type="project" value="InterPro"/>
</dbReference>
<dbReference type="InterPro" id="IPR010430">
    <property type="entry name" value="DUF1028"/>
</dbReference>
<sequence>MNKKILKHPGKMALVGATLLLSTIFFLTENNTLETNNHTEEILPQPVADPEKDAMGDTFSIVAYDKTTGQVGGAGCSCVPTISGGIVFLSDLITDGTTNADNIVGAIHSQASYNSSTQTFARNRMLNGDTPQEIINATVAADGGSASRQYGVVGVDSPGAAGFTGSSNGNYANDIQFDNAEFTISIQGNILDSSTSGGRDDILNDMQSAFLNAEGTLADRLMAALQGAKRVGGDSRCYTTGSGNRGSSGTTAFVQVLSPGETTPSLSYNTGNAVSALVEPIDVLQCLYDNGENAPVCRETIDTFPYVMDFETKSWEQETATCSTNSSWIRSRHTTPSSGTGPSGSNQGDLYIYVESSDIGGQGTGPRSAILGSPCIKIPSDQKAQLSFDYHMSGTAMGTLSIEVSEDGGTTWDTEWSETGNQGANWFNDTTVDLCKYSGKTIKIRLNALLGNGFTSDMAVDDIQISLSSAKTWDGASWSPTGVPTSTDLAVITGNYSTETNGNIDACSIMVSSGATLTVNAGEYIQIQGNMTVDGTLQVDHQGSVVQVDPSATVLNNGTINVDVT</sequence>